<accession>A0ABW3RPU8</accession>
<dbReference type="CDD" id="cd01335">
    <property type="entry name" value="Radical_SAM"/>
    <property type="match status" value="1"/>
</dbReference>
<sequence length="439" mass="49610">MGKKVAFYTLGCKLNFSETSSIGRIFKDAGYETTPFNSAADVYVINTCSVTDHADRKCRKVVKEALKHSPNAYITIVGCYAQLKPKEISEIPGVDMVLGAAEKFNIIEHINDLTKNEKAIVHNAPIDETNQFVSAFSIGDRTRTFLKVQDGCDYSCTFCTIPLARGASRSGKIEDIIRQAEEIAASGVKEIVLTGVNIGDYGIRDGKRQDRFVDLVKTLDEVEGIDRIRISSIEPNLLTNEIIEFVAQSKRFVPHFHMPLQSGNNKVLAQMRRRYKRELYWERVAKIKSLMPNCCIGVDVIVGFPGETREDFIDTYNFLNEMDISYLHVFTYSERENTIAAQMEGAVPGAQRSDRSKMLHILSEKKRRAFYESQLGNIDEVLFEGDIKDGYMHGFSKNYVKVRTEYDPLLVNEVVPVKFLEISENGDVDIEELPEVLAH</sequence>
<protein>
    <submittedName>
        <fullName evidence="10">tRNA (N(6)-L-threonylcarbamoyladenosine(37)-C(2))-methylthiotransferase MtaB</fullName>
    </submittedName>
</protein>
<dbReference type="InterPro" id="IPR013848">
    <property type="entry name" value="Methylthiotransferase_N"/>
</dbReference>
<evidence type="ECO:0000256" key="4">
    <source>
        <dbReference type="ARBA" id="ARBA00022691"/>
    </source>
</evidence>
<keyword evidence="2" id="KW-0004">4Fe-4S</keyword>
<dbReference type="SFLD" id="SFLDG01082">
    <property type="entry name" value="B12-binding_domain_containing"/>
    <property type="match status" value="1"/>
</dbReference>
<evidence type="ECO:0000256" key="7">
    <source>
        <dbReference type="ARBA" id="ARBA00023014"/>
    </source>
</evidence>
<name>A0ABW3RPU8_9SPHI</name>
<dbReference type="NCBIfam" id="TIGR00089">
    <property type="entry name" value="MiaB/RimO family radical SAM methylthiotransferase"/>
    <property type="match status" value="1"/>
</dbReference>
<keyword evidence="7" id="KW-0411">Iron-sulfur</keyword>
<proteinExistence type="predicted"/>
<dbReference type="InterPro" id="IPR038135">
    <property type="entry name" value="Methylthiotransferase_N_sf"/>
</dbReference>
<dbReference type="InterPro" id="IPR005839">
    <property type="entry name" value="Methylthiotransferase"/>
</dbReference>
<evidence type="ECO:0000259" key="9">
    <source>
        <dbReference type="PROSITE" id="PS51918"/>
    </source>
</evidence>
<dbReference type="SMART" id="SM00729">
    <property type="entry name" value="Elp3"/>
    <property type="match status" value="1"/>
</dbReference>
<reference evidence="11" key="1">
    <citation type="journal article" date="2019" name="Int. J. Syst. Evol. Microbiol.">
        <title>The Global Catalogue of Microorganisms (GCM) 10K type strain sequencing project: providing services to taxonomists for standard genome sequencing and annotation.</title>
        <authorList>
            <consortium name="The Broad Institute Genomics Platform"/>
            <consortium name="The Broad Institute Genome Sequencing Center for Infectious Disease"/>
            <person name="Wu L."/>
            <person name="Ma J."/>
        </authorList>
    </citation>
    <scope>NUCLEOTIDE SEQUENCE [LARGE SCALE GENOMIC DNA]</scope>
    <source>
        <strain evidence="11">CCUG 52468</strain>
    </source>
</reference>
<dbReference type="SUPFAM" id="SSF102114">
    <property type="entry name" value="Radical SAM enzymes"/>
    <property type="match status" value="1"/>
</dbReference>
<evidence type="ECO:0000313" key="11">
    <source>
        <dbReference type="Proteomes" id="UP001597205"/>
    </source>
</evidence>
<dbReference type="InterPro" id="IPR023404">
    <property type="entry name" value="rSAM_horseshoe"/>
</dbReference>
<keyword evidence="5" id="KW-0479">Metal-binding</keyword>
<dbReference type="PANTHER" id="PTHR43020">
    <property type="entry name" value="CDK5 REGULATORY SUBUNIT-ASSOCIATED PROTEIN 1"/>
    <property type="match status" value="1"/>
</dbReference>
<comment type="cofactor">
    <cofactor evidence="1">
        <name>[4Fe-4S] cluster</name>
        <dbReference type="ChEBI" id="CHEBI:49883"/>
    </cofactor>
</comment>
<dbReference type="NCBIfam" id="TIGR01579">
    <property type="entry name" value="MiaB-like-C"/>
    <property type="match status" value="1"/>
</dbReference>
<evidence type="ECO:0000313" key="10">
    <source>
        <dbReference type="EMBL" id="MFD1166708.1"/>
    </source>
</evidence>
<evidence type="ECO:0000256" key="1">
    <source>
        <dbReference type="ARBA" id="ARBA00001966"/>
    </source>
</evidence>
<dbReference type="SFLD" id="SFLDS00029">
    <property type="entry name" value="Radical_SAM"/>
    <property type="match status" value="1"/>
</dbReference>
<dbReference type="InterPro" id="IPR006467">
    <property type="entry name" value="MiaB-like_bact"/>
</dbReference>
<dbReference type="SFLD" id="SFLDG01061">
    <property type="entry name" value="methylthiotransferase"/>
    <property type="match status" value="1"/>
</dbReference>
<dbReference type="InterPro" id="IPR006638">
    <property type="entry name" value="Elp3/MiaA/NifB-like_rSAM"/>
</dbReference>
<evidence type="ECO:0000256" key="2">
    <source>
        <dbReference type="ARBA" id="ARBA00022485"/>
    </source>
</evidence>
<keyword evidence="3" id="KW-0808">Transferase</keyword>
<feature type="domain" description="Radical SAM core" evidence="9">
    <location>
        <begin position="138"/>
        <end position="372"/>
    </location>
</feature>
<dbReference type="Gene3D" id="3.80.30.20">
    <property type="entry name" value="tm_1862 like domain"/>
    <property type="match status" value="1"/>
</dbReference>
<dbReference type="EMBL" id="JBHTKY010000022">
    <property type="protein sequence ID" value="MFD1166708.1"/>
    <property type="molecule type" value="Genomic_DNA"/>
</dbReference>
<gene>
    <name evidence="10" type="primary">mtaB</name>
    <name evidence="10" type="ORF">ACFQ2C_13940</name>
</gene>
<keyword evidence="11" id="KW-1185">Reference proteome</keyword>
<keyword evidence="6" id="KW-0408">Iron</keyword>
<evidence type="ECO:0000256" key="3">
    <source>
        <dbReference type="ARBA" id="ARBA00022679"/>
    </source>
</evidence>
<dbReference type="RefSeq" id="WP_380897571.1">
    <property type="nucleotide sequence ID" value="NZ_JBHTKY010000022.1"/>
</dbReference>
<dbReference type="PANTHER" id="PTHR43020:SF2">
    <property type="entry name" value="MITOCHONDRIAL TRNA METHYLTHIOTRANSFERASE CDK5RAP1"/>
    <property type="match status" value="1"/>
</dbReference>
<dbReference type="PROSITE" id="PS51449">
    <property type="entry name" value="MTTASE_N"/>
    <property type="match status" value="1"/>
</dbReference>
<evidence type="ECO:0000259" key="8">
    <source>
        <dbReference type="PROSITE" id="PS51449"/>
    </source>
</evidence>
<dbReference type="PROSITE" id="PS01278">
    <property type="entry name" value="MTTASE_RADICAL"/>
    <property type="match status" value="1"/>
</dbReference>
<comment type="caution">
    <text evidence="10">The sequence shown here is derived from an EMBL/GenBank/DDBJ whole genome shotgun (WGS) entry which is preliminary data.</text>
</comment>
<dbReference type="Pfam" id="PF00919">
    <property type="entry name" value="UPF0004"/>
    <property type="match status" value="1"/>
</dbReference>
<dbReference type="PROSITE" id="PS51918">
    <property type="entry name" value="RADICAL_SAM"/>
    <property type="match status" value="1"/>
</dbReference>
<organism evidence="10 11">
    <name type="scientific">Sphingobacterium daejeonense</name>
    <dbReference type="NCBI Taxonomy" id="371142"/>
    <lineage>
        <taxon>Bacteria</taxon>
        <taxon>Pseudomonadati</taxon>
        <taxon>Bacteroidota</taxon>
        <taxon>Sphingobacteriia</taxon>
        <taxon>Sphingobacteriales</taxon>
        <taxon>Sphingobacteriaceae</taxon>
        <taxon>Sphingobacterium</taxon>
    </lineage>
</organism>
<feature type="domain" description="MTTase N-terminal" evidence="8">
    <location>
        <begin position="3"/>
        <end position="115"/>
    </location>
</feature>
<evidence type="ECO:0000256" key="5">
    <source>
        <dbReference type="ARBA" id="ARBA00022723"/>
    </source>
</evidence>
<keyword evidence="4" id="KW-0949">S-adenosyl-L-methionine</keyword>
<dbReference type="Gene3D" id="3.40.50.12160">
    <property type="entry name" value="Methylthiotransferase, N-terminal domain"/>
    <property type="match status" value="1"/>
</dbReference>
<dbReference type="InterPro" id="IPR058240">
    <property type="entry name" value="rSAM_sf"/>
</dbReference>
<dbReference type="InterPro" id="IPR020612">
    <property type="entry name" value="Methylthiotransferase_CS"/>
</dbReference>
<evidence type="ECO:0000256" key="6">
    <source>
        <dbReference type="ARBA" id="ARBA00023004"/>
    </source>
</evidence>
<dbReference type="Pfam" id="PF04055">
    <property type="entry name" value="Radical_SAM"/>
    <property type="match status" value="1"/>
</dbReference>
<dbReference type="Proteomes" id="UP001597205">
    <property type="component" value="Unassembled WGS sequence"/>
</dbReference>
<dbReference type="InterPro" id="IPR007197">
    <property type="entry name" value="rSAM"/>
</dbReference>